<evidence type="ECO:0000313" key="4">
    <source>
        <dbReference type="EMBL" id="GID60061.1"/>
    </source>
</evidence>
<keyword evidence="1" id="KW-0802">TPR repeat</keyword>
<dbReference type="EMBL" id="BOMG01000103">
    <property type="protein sequence ID" value="GID60061.1"/>
    <property type="molecule type" value="Genomic_DNA"/>
</dbReference>
<accession>A0ABQ3XNH9</accession>
<dbReference type="SUPFAM" id="SSF48452">
    <property type="entry name" value="TPR-like"/>
    <property type="match status" value="2"/>
</dbReference>
<evidence type="ECO:0000256" key="2">
    <source>
        <dbReference type="SAM" id="MobiDB-lite"/>
    </source>
</evidence>
<dbReference type="Pfam" id="PF17128">
    <property type="entry name" value="DUF5107"/>
    <property type="match status" value="1"/>
</dbReference>
<dbReference type="Gene3D" id="3.20.20.80">
    <property type="entry name" value="Glycosidases"/>
    <property type="match status" value="1"/>
</dbReference>
<gene>
    <name evidence="4" type="ORF">Aco03nite_084650</name>
</gene>
<organism evidence="4 5">
    <name type="scientific">Actinoplanes couchii</name>
    <dbReference type="NCBI Taxonomy" id="403638"/>
    <lineage>
        <taxon>Bacteria</taxon>
        <taxon>Bacillati</taxon>
        <taxon>Actinomycetota</taxon>
        <taxon>Actinomycetes</taxon>
        <taxon>Micromonosporales</taxon>
        <taxon>Micromonosporaceae</taxon>
        <taxon>Actinoplanes</taxon>
    </lineage>
</organism>
<reference evidence="4 5" key="1">
    <citation type="submission" date="2021-01" db="EMBL/GenBank/DDBJ databases">
        <title>Whole genome shotgun sequence of Actinoplanes couchii NBRC 106145.</title>
        <authorList>
            <person name="Komaki H."/>
            <person name="Tamura T."/>
        </authorList>
    </citation>
    <scope>NUCLEOTIDE SEQUENCE [LARGE SCALE GENOMIC DNA]</scope>
    <source>
        <strain evidence="4 5">NBRC 106145</strain>
    </source>
</reference>
<feature type="repeat" description="TPR" evidence="1">
    <location>
        <begin position="736"/>
        <end position="769"/>
    </location>
</feature>
<evidence type="ECO:0000256" key="1">
    <source>
        <dbReference type="PROSITE-ProRule" id="PRU00339"/>
    </source>
</evidence>
<dbReference type="InterPro" id="IPR008979">
    <property type="entry name" value="Galactose-bd-like_sf"/>
</dbReference>
<keyword evidence="5" id="KW-1185">Reference proteome</keyword>
<dbReference type="Gene3D" id="1.25.40.10">
    <property type="entry name" value="Tetratricopeptide repeat domain"/>
    <property type="match status" value="2"/>
</dbReference>
<dbReference type="InterPro" id="IPR051913">
    <property type="entry name" value="GH2_Domain-Containing"/>
</dbReference>
<feature type="domain" description="DUF5107" evidence="3">
    <location>
        <begin position="55"/>
        <end position="337"/>
    </location>
</feature>
<proteinExistence type="predicted"/>
<dbReference type="Proteomes" id="UP000612282">
    <property type="component" value="Unassembled WGS sequence"/>
</dbReference>
<evidence type="ECO:0000313" key="5">
    <source>
        <dbReference type="Proteomes" id="UP000612282"/>
    </source>
</evidence>
<protein>
    <recommendedName>
        <fullName evidence="3">DUF5107 domain-containing protein</fullName>
    </recommendedName>
</protein>
<dbReference type="Gene3D" id="2.60.120.260">
    <property type="entry name" value="Galactose-binding domain-like"/>
    <property type="match status" value="1"/>
</dbReference>
<dbReference type="InterPro" id="IPR033396">
    <property type="entry name" value="DUF5107"/>
</dbReference>
<sequence length="1822" mass="200952">MESRIVLPDAPADAWRDGVAVWSQPLVIDSYLPEQPSVYPAFLHRRVYQGSSGRVFPLPFHERISPVKRPHPWQAVHLENEWLRVVVLPELGGRVHVVLDKVAGYDMVYRNNVIKPALVGLAGPWVSGGIEFNWPQHHRPATFLPTDVAIERDADGSATVWCSDHDPFTRMKGMHGIRIGPDSSRLEARVRLHNRSETGRTFLWWANVAAAANDDYQAFFPPDVTRVADHAKRAVVSYPRPEVPYYGVDYPDGGLDRYRDIPVPTSYMALDTVEDFFGGYDHGARAGFVHVADHGIAPGKKQWTWGNAPFGHAWDRNLTDSDGPYVELMAGVYTDNQPDFAYLAAGETKTFAQTWYPLHDTGPVQYADRRLAISVTDRVVTVCAAETLSGVTITVDGEPAEPTDLRPGDSRTLPVTGLPRTVRITRGTELLAEYRPGQPSVPDAAPVTNRAVTPPAPADVATIDELIHIAVYLDQYRHANRRAADYLDEVLRRDPGESRALLLLGAKAYDRAEHETAAALLSASVAARTRWSPTPASGEAHYRLGLALVRLNRDGEAATMLARASWDAGFAVAARFALARIRCRHGDPARAEDLLRQNPDHPQSAALLATILAERGDTAGAGTLTRAVLAVDPLDAWARDLAGQQPTGDATTMLDVALEYAAAGFTTRALDALDRAETLAADRPTGQVDVIPMIHVHRVVLGAKTTKIPFSPYAYPARLDDVHALREFVALVPGQAAPWAMLGHWYYAHDRPADAVDAWQHALVVNPTAVVHRNLGLAAYNVTGDDAAAVTHYDAALTLAPDDARLWYERDQLAARLGESAITRLARLEPRRDLAVTRDDLTVVLAHLLLDTGRLEEAYELIGGRNFQPWEGGEGQALAVWDRAVALLACRRGEPVPVNPPPPANLGEDRHPVTGPPETDEFFATSRPDLLLFEEREKTAMDLAGRWRAALDRDGTGEHERWYTTAPWPDPADIDLPGSVQEQGLGDPVTMDTPWTGQVVDPAFYTDDRYAPYREPGAVSVPFWLQPHTYYRGAAWFQRTVDIPAGWRDRTIVLHLERVHWESTVWLDDRRIGADRSLTTPHRFDLGTLEPGRHTLTLRIDNRTVVDVGPNAHSVSDHTQGNWNGVIGDLRLEALPEVVIRQVVVTPDVTARSARIRIDLGTDFRGTVSVSARRFNVPGDHVTPTVTAEITDGRHADLDLPMGEEAQTWDEFHPALYELTTTAGGTVHHTVFGLREVGVDGTRITVNGRPVFLRGTLESCVFPLTGYPPTDVEAWRRIIRVARAHGLNLLRFHSWCPPGAAFRAADEEGFYLQVEGPVWANQGAAVGEGRPVDTFLYEETGRILDEFGNHPSFLMMAHGNEPAGRDAEFLGAWVAHWRRRDPRRLYTSAAGWPAITENDFDNVPGPRTHQWGDGVASPLNARRPDTVTDYSDWVTACPRPIISHEIGQWCAYPDFAEVEKYTGLMKPHNFGIFADFLRESGMADRAEEFLHASGRLQSLLYKEEVEAALRTPGFGGFHLLGLSDFPGQGTALVGVVDPFWDEKPYSSAAAWSRFCGPTVPLALLPRRVWRTDEAVSFGVRVAHFGPEPLTGDVTWSLVTSDGVTLAGGTDAGTIPAGTVTNTCRLKLIIRVGEFENDWDLWFFEAGEDRVNPGIIETTDVEEALRHTAAGATVLLRPERVAGDVVLGFTTVFWNTAWTGNQAPHTLGITHDPEHPLFREFPSDGHTDWQWWDLLHGAQAMVGLPEGLRPIVQPIDTWFTARRLGALVEARVGAGRLVVCTLNLDTPGPVSGHFHRALLSYLTGDDFDPATELTPEQVRALIG</sequence>
<dbReference type="SUPFAM" id="SSF49785">
    <property type="entry name" value="Galactose-binding domain-like"/>
    <property type="match status" value="1"/>
</dbReference>
<dbReference type="RefSeq" id="WP_203806709.1">
    <property type="nucleotide sequence ID" value="NZ_BAAAQE010000003.1"/>
</dbReference>
<dbReference type="InterPro" id="IPR011990">
    <property type="entry name" value="TPR-like_helical_dom_sf"/>
</dbReference>
<dbReference type="InterPro" id="IPR017853">
    <property type="entry name" value="GH"/>
</dbReference>
<dbReference type="PROSITE" id="PS50005">
    <property type="entry name" value="TPR"/>
    <property type="match status" value="1"/>
</dbReference>
<dbReference type="InterPro" id="IPR019734">
    <property type="entry name" value="TPR_rpt"/>
</dbReference>
<feature type="region of interest" description="Disordered" evidence="2">
    <location>
        <begin position="1397"/>
        <end position="1418"/>
    </location>
</feature>
<dbReference type="PANTHER" id="PTHR42732:SF1">
    <property type="entry name" value="BETA-MANNOSIDASE"/>
    <property type="match status" value="1"/>
</dbReference>
<dbReference type="PANTHER" id="PTHR42732">
    <property type="entry name" value="BETA-GALACTOSIDASE"/>
    <property type="match status" value="1"/>
</dbReference>
<dbReference type="Pfam" id="PF13432">
    <property type="entry name" value="TPR_16"/>
    <property type="match status" value="1"/>
</dbReference>
<evidence type="ECO:0000259" key="3">
    <source>
        <dbReference type="Pfam" id="PF17128"/>
    </source>
</evidence>
<comment type="caution">
    <text evidence="4">The sequence shown here is derived from an EMBL/GenBank/DDBJ whole genome shotgun (WGS) entry which is preliminary data.</text>
</comment>
<dbReference type="SUPFAM" id="SSF51445">
    <property type="entry name" value="(Trans)glycosidases"/>
    <property type="match status" value="1"/>
</dbReference>
<name>A0ABQ3XNH9_9ACTN</name>